<evidence type="ECO:0000256" key="2">
    <source>
        <dbReference type="SAM" id="SignalP"/>
    </source>
</evidence>
<name>A0ABT8JZV3_9MICC</name>
<keyword evidence="4" id="KW-0540">Nuclease</keyword>
<evidence type="ECO:0000313" key="5">
    <source>
        <dbReference type="Proteomes" id="UP001174209"/>
    </source>
</evidence>
<dbReference type="InterPro" id="IPR005135">
    <property type="entry name" value="Endo/exonuclease/phosphatase"/>
</dbReference>
<comment type="caution">
    <text evidence="4">The sequence shown here is derived from an EMBL/GenBank/DDBJ whole genome shotgun (WGS) entry which is preliminary data.</text>
</comment>
<keyword evidence="2" id="KW-0732">Signal</keyword>
<dbReference type="Gene3D" id="3.60.10.10">
    <property type="entry name" value="Endonuclease/exonuclease/phosphatase"/>
    <property type="match status" value="1"/>
</dbReference>
<gene>
    <name evidence="4" type="ORF">P5G52_02215</name>
</gene>
<dbReference type="Proteomes" id="UP001174209">
    <property type="component" value="Unassembled WGS sequence"/>
</dbReference>
<feature type="chain" id="PRO_5045645181" evidence="2">
    <location>
        <begin position="31"/>
        <end position="427"/>
    </location>
</feature>
<feature type="domain" description="Endonuclease/exonuclease/phosphatase" evidence="3">
    <location>
        <begin position="55"/>
        <end position="412"/>
    </location>
</feature>
<organism evidence="4 5">
    <name type="scientific">Arthrobacter burdickii</name>
    <dbReference type="NCBI Taxonomy" id="3035920"/>
    <lineage>
        <taxon>Bacteria</taxon>
        <taxon>Bacillati</taxon>
        <taxon>Actinomycetota</taxon>
        <taxon>Actinomycetes</taxon>
        <taxon>Micrococcales</taxon>
        <taxon>Micrococcaceae</taxon>
        <taxon>Arthrobacter</taxon>
    </lineage>
</organism>
<feature type="region of interest" description="Disordered" evidence="1">
    <location>
        <begin position="330"/>
        <end position="365"/>
    </location>
</feature>
<evidence type="ECO:0000259" key="3">
    <source>
        <dbReference type="Pfam" id="PF03372"/>
    </source>
</evidence>
<dbReference type="SUPFAM" id="SSF56219">
    <property type="entry name" value="DNase I-like"/>
    <property type="match status" value="1"/>
</dbReference>
<feature type="signal peptide" evidence="2">
    <location>
        <begin position="1"/>
        <end position="30"/>
    </location>
</feature>
<dbReference type="InterPro" id="IPR036691">
    <property type="entry name" value="Endo/exonu/phosph_ase_sf"/>
</dbReference>
<accession>A0ABT8JZV3</accession>
<evidence type="ECO:0000313" key="4">
    <source>
        <dbReference type="EMBL" id="MDN4609674.1"/>
    </source>
</evidence>
<dbReference type="GO" id="GO:0004519">
    <property type="term" value="F:endonuclease activity"/>
    <property type="evidence" value="ECO:0007669"/>
    <property type="project" value="UniProtKB-KW"/>
</dbReference>
<proteinExistence type="predicted"/>
<keyword evidence="5" id="KW-1185">Reference proteome</keyword>
<sequence>MRLPARCSAGLLAASLLASLLIGTAPAALAGPADDTRTIVPVRDQGNRQNVRFATYNASLNRSAPGDLVRDLSTPANAQARAIAEVLQVTRPDVVLLNEFDYDPGTRAADLFDQNYLRVSQNGKAALDYPYVYTAPSNTGAPSGYDLDNDGTVGGAGDALGFGTFEGQYGMVVYSKYPIQTGAVRTFRNFLWKDMPGALLPDNPATEAPADWYSSDELAVLPLSSKSHWDIPVSVGGKAIHVLASHPTPPVFDGEEDRNGRRNSDEIRFWSDYVTGGPNASYIHDDDGAAGGLRRGERFVVLGDQNSDPLDGDARGGAIGQLLGNRLIQDPLPSSSGATEASALQGGANAEHRSDPQFDTADFEDRNAGNIRADYVLPSRNLQVSASGVFWPRAGMPGSELTGIFPFPTSDHRLVHVDVTVNGVRLR</sequence>
<evidence type="ECO:0000256" key="1">
    <source>
        <dbReference type="SAM" id="MobiDB-lite"/>
    </source>
</evidence>
<dbReference type="EMBL" id="JAROCG010000001">
    <property type="protein sequence ID" value="MDN4609674.1"/>
    <property type="molecule type" value="Genomic_DNA"/>
</dbReference>
<dbReference type="Pfam" id="PF03372">
    <property type="entry name" value="Exo_endo_phos"/>
    <property type="match status" value="1"/>
</dbReference>
<keyword evidence="4" id="KW-0255">Endonuclease</keyword>
<reference evidence="4" key="1">
    <citation type="submission" date="2023-06" db="EMBL/GenBank/DDBJ databases">
        <title>MT1 and MT2 Draft Genomes of Novel Species.</title>
        <authorList>
            <person name="Venkateswaran K."/>
        </authorList>
    </citation>
    <scope>NUCLEOTIDE SEQUENCE</scope>
    <source>
        <strain evidence="4">IIF3SC-B10</strain>
    </source>
</reference>
<keyword evidence="4" id="KW-0378">Hydrolase</keyword>
<dbReference type="RefSeq" id="WP_301224352.1">
    <property type="nucleotide sequence ID" value="NZ_JAROCG010000001.1"/>
</dbReference>
<protein>
    <submittedName>
        <fullName evidence="4">Endonuclease/exonuclease/phosphatase family protein</fullName>
    </submittedName>
</protein>